<keyword evidence="9 12" id="KW-1015">Disulfide bond</keyword>
<dbReference type="AlphaFoldDB" id="A0AAF3F136"/>
<keyword evidence="15" id="KW-1185">Reference proteome</keyword>
<evidence type="ECO:0000256" key="4">
    <source>
        <dbReference type="ARBA" id="ARBA00022670"/>
    </source>
</evidence>
<dbReference type="PRINTS" id="PR00792">
    <property type="entry name" value="PEPSIN"/>
</dbReference>
<dbReference type="GO" id="GO:0005764">
    <property type="term" value="C:lysosome"/>
    <property type="evidence" value="ECO:0007669"/>
    <property type="project" value="TreeGrafter"/>
</dbReference>
<evidence type="ECO:0000313" key="16">
    <source>
        <dbReference type="WBParaSite" id="MBELARI_LOCUS20193"/>
    </source>
</evidence>
<keyword evidence="6 13" id="KW-0064">Aspartyl protease</keyword>
<feature type="disulfide bond" evidence="12">
    <location>
        <begin position="367"/>
        <end position="372"/>
    </location>
</feature>
<dbReference type="InterPro" id="IPR021109">
    <property type="entry name" value="Peptidase_aspartic_dom_sf"/>
</dbReference>
<comment type="subcellular location">
    <subcellularLocation>
        <location evidence="1">Secreted</location>
    </subcellularLocation>
</comment>
<dbReference type="FunFam" id="2.40.70.10:FF:000062">
    <property type="entry name" value="ASpartyl Protease"/>
    <property type="match status" value="1"/>
</dbReference>
<evidence type="ECO:0000313" key="15">
    <source>
        <dbReference type="Proteomes" id="UP000887575"/>
    </source>
</evidence>
<evidence type="ECO:0000256" key="11">
    <source>
        <dbReference type="PIRSR" id="PIRSR601461-1"/>
    </source>
</evidence>
<organism evidence="15 16">
    <name type="scientific">Mesorhabditis belari</name>
    <dbReference type="NCBI Taxonomy" id="2138241"/>
    <lineage>
        <taxon>Eukaryota</taxon>
        <taxon>Metazoa</taxon>
        <taxon>Ecdysozoa</taxon>
        <taxon>Nematoda</taxon>
        <taxon>Chromadorea</taxon>
        <taxon>Rhabditida</taxon>
        <taxon>Rhabditina</taxon>
        <taxon>Rhabditomorpha</taxon>
        <taxon>Rhabditoidea</taxon>
        <taxon>Rhabditidae</taxon>
        <taxon>Mesorhabditinae</taxon>
        <taxon>Mesorhabditis</taxon>
    </lineage>
</organism>
<dbReference type="PANTHER" id="PTHR47966:SF45">
    <property type="entry name" value="PEPTIDASE A1 DOMAIN-CONTAINING PROTEIN"/>
    <property type="match status" value="1"/>
</dbReference>
<dbReference type="InterPro" id="IPR029058">
    <property type="entry name" value="AB_hydrolase_fold"/>
</dbReference>
<evidence type="ECO:0000256" key="1">
    <source>
        <dbReference type="ARBA" id="ARBA00004613"/>
    </source>
</evidence>
<evidence type="ECO:0000256" key="2">
    <source>
        <dbReference type="ARBA" id="ARBA00007447"/>
    </source>
</evidence>
<comment type="similarity">
    <text evidence="2 13">Belongs to the peptidase A1 family.</text>
</comment>
<evidence type="ECO:0000256" key="13">
    <source>
        <dbReference type="RuleBase" id="RU000454"/>
    </source>
</evidence>
<dbReference type="CDD" id="cd05471">
    <property type="entry name" value="pepsin_like"/>
    <property type="match status" value="1"/>
</dbReference>
<dbReference type="InterPro" id="IPR033121">
    <property type="entry name" value="PEPTIDASE_A1"/>
</dbReference>
<evidence type="ECO:0000259" key="14">
    <source>
        <dbReference type="PROSITE" id="PS51767"/>
    </source>
</evidence>
<dbReference type="InterPro" id="IPR001969">
    <property type="entry name" value="Aspartic_peptidase_AS"/>
</dbReference>
<evidence type="ECO:0000256" key="10">
    <source>
        <dbReference type="ARBA" id="ARBA00023180"/>
    </source>
</evidence>
<keyword evidence="4 13" id="KW-0645">Protease</keyword>
<keyword evidence="5" id="KW-0732">Signal</keyword>
<accession>A0AAF3F136</accession>
<dbReference type="SUPFAM" id="SSF53474">
    <property type="entry name" value="alpha/beta-Hydrolases"/>
    <property type="match status" value="1"/>
</dbReference>
<dbReference type="Gene3D" id="2.40.70.10">
    <property type="entry name" value="Acid Proteases"/>
    <property type="match status" value="2"/>
</dbReference>
<evidence type="ECO:0000256" key="7">
    <source>
        <dbReference type="ARBA" id="ARBA00022801"/>
    </source>
</evidence>
<evidence type="ECO:0000256" key="8">
    <source>
        <dbReference type="ARBA" id="ARBA00023145"/>
    </source>
</evidence>
<protein>
    <recommendedName>
        <fullName evidence="14">Peptidase A1 domain-containing protein</fullName>
    </recommendedName>
</protein>
<name>A0AAF3F136_9BILA</name>
<dbReference type="FunFam" id="2.40.70.10:FF:000058">
    <property type="entry name" value="ASpartyl Protease"/>
    <property type="match status" value="1"/>
</dbReference>
<dbReference type="Pfam" id="PF07859">
    <property type="entry name" value="Abhydrolase_3"/>
    <property type="match status" value="1"/>
</dbReference>
<feature type="active site" evidence="11">
    <location>
        <position position="543"/>
    </location>
</feature>
<dbReference type="InterPro" id="IPR034164">
    <property type="entry name" value="Pepsin-like_dom"/>
</dbReference>
<dbReference type="PANTHER" id="PTHR47966">
    <property type="entry name" value="BETA-SITE APP-CLEAVING ENZYME, ISOFORM A-RELATED"/>
    <property type="match status" value="1"/>
</dbReference>
<dbReference type="Gene3D" id="3.40.50.1820">
    <property type="entry name" value="alpha/beta hydrolase"/>
    <property type="match status" value="1"/>
</dbReference>
<proteinExistence type="inferred from homology"/>
<dbReference type="GO" id="GO:0004190">
    <property type="term" value="F:aspartic-type endopeptidase activity"/>
    <property type="evidence" value="ECO:0007669"/>
    <property type="project" value="UniProtKB-KW"/>
</dbReference>
<evidence type="ECO:0000256" key="6">
    <source>
        <dbReference type="ARBA" id="ARBA00022750"/>
    </source>
</evidence>
<dbReference type="WBParaSite" id="MBELARI_LOCUS20193">
    <property type="protein sequence ID" value="MBELARI_LOCUS20193"/>
    <property type="gene ID" value="MBELARI_LOCUS20193"/>
</dbReference>
<evidence type="ECO:0000256" key="3">
    <source>
        <dbReference type="ARBA" id="ARBA00022525"/>
    </source>
</evidence>
<evidence type="ECO:0000256" key="12">
    <source>
        <dbReference type="PIRSR" id="PIRSR601461-2"/>
    </source>
</evidence>
<keyword evidence="3" id="KW-0964">Secreted</keyword>
<keyword evidence="8" id="KW-0865">Zymogen</keyword>
<evidence type="ECO:0000256" key="5">
    <source>
        <dbReference type="ARBA" id="ARBA00022729"/>
    </source>
</evidence>
<evidence type="ECO:0000256" key="9">
    <source>
        <dbReference type="ARBA" id="ARBA00023157"/>
    </source>
</evidence>
<dbReference type="SUPFAM" id="SSF50630">
    <property type="entry name" value="Acid proteases"/>
    <property type="match status" value="1"/>
</dbReference>
<dbReference type="Proteomes" id="UP000887575">
    <property type="component" value="Unassembled WGS sequence"/>
</dbReference>
<dbReference type="GO" id="GO:0005576">
    <property type="term" value="C:extracellular region"/>
    <property type="evidence" value="ECO:0007669"/>
    <property type="project" value="UniProtKB-SubCell"/>
</dbReference>
<dbReference type="InterPro" id="IPR001461">
    <property type="entry name" value="Aspartic_peptidase_A1"/>
</dbReference>
<dbReference type="PROSITE" id="PS51767">
    <property type="entry name" value="PEPTIDASE_A1"/>
    <property type="match status" value="1"/>
</dbReference>
<reference evidence="16" key="1">
    <citation type="submission" date="2024-02" db="UniProtKB">
        <authorList>
            <consortium name="WormBaseParasite"/>
        </authorList>
    </citation>
    <scope>IDENTIFICATION</scope>
</reference>
<dbReference type="PROSITE" id="PS00141">
    <property type="entry name" value="ASP_PROTEASE"/>
    <property type="match status" value="1"/>
</dbReference>
<dbReference type="InterPro" id="IPR013094">
    <property type="entry name" value="AB_hydrolase_3"/>
</dbReference>
<keyword evidence="7 13" id="KW-0378">Hydrolase</keyword>
<feature type="active site" evidence="11">
    <location>
        <position position="354"/>
    </location>
</feature>
<feature type="domain" description="Peptidase A1" evidence="14">
    <location>
        <begin position="336"/>
        <end position="646"/>
    </location>
</feature>
<dbReference type="Pfam" id="PF00026">
    <property type="entry name" value="Asp"/>
    <property type="match status" value="1"/>
</dbReference>
<dbReference type="GO" id="GO:0006508">
    <property type="term" value="P:proteolysis"/>
    <property type="evidence" value="ECO:0007669"/>
    <property type="project" value="UniProtKB-KW"/>
</dbReference>
<sequence>MCPHDESMSEVDCLYSCSHHTKTGKTPEEVIDKFLTTLGEYLKKNESNFPMEEIEYGEAANQKIDVWGRVDEKIFVYIHGGFWMEGDRKYATSMVERLAKLGISVACVGYEFATSKHTLDFLVQEIVIAVQKLLHTYPKSRFIIGGHSAGAHLAFKALASIKFEPRIEKLVLFCGVYELEGLIETYVAKTIGLTPLLAKECECRAEELNGWKGRILMLDALHDSPPMLEAQKVVHRKLKSLGIGVKRETIPDSDHFSIIENLEAMLFSLLLLCFSISFTSGAVYRQSLIRRVSPMTRMINAGTWETFLRERDSIRTTIHKNMGYPQKVYDYQDEEYLGNITVGTPDQQFRAVLDTGSSNLWVPDVSCTGDGCQGKDVFDSNKSSTYQANGKKWTIVYGTGYASGFLGVDTVRFGAPGENQLIVPTTTFGQATHLAKFFEGDPIDGILGLAFTAIAEGFVVPPLINAINQGLLDQPLFTVYLMHDGAQDGAYGGVYTYGALDTDNCGDIIAYQPLSAATYFQFKMEAVSSGNYSNKNGWQVISDTGTSFIGAPPAIADSIAKAHGATFDAKDEVYIIDCNATISVTFTIGGRDYEIESKNMIVPGDNNNCWLALFPFPNFPQWILGDPFIRQFCNVYDLGKQRIGFAPSKQ</sequence>
<keyword evidence="10" id="KW-0325">Glycoprotein</keyword>